<dbReference type="KEGG" id="gla:GL50803_0016230"/>
<feature type="region of interest" description="Disordered" evidence="1">
    <location>
        <begin position="1"/>
        <end position="31"/>
    </location>
</feature>
<proteinExistence type="predicted"/>
<gene>
    <name evidence="2" type="ORF">GL50803_0016230</name>
</gene>
<dbReference type="AlphaFoldDB" id="A8BYF7"/>
<dbReference type="RefSeq" id="XP_001704165.1">
    <property type="nucleotide sequence ID" value="XM_001704113.1"/>
</dbReference>
<feature type="compositionally biased region" description="Basic and acidic residues" evidence="1">
    <location>
        <begin position="1"/>
        <end position="15"/>
    </location>
</feature>
<protein>
    <submittedName>
        <fullName evidence="2">Uncharacterized protein</fullName>
    </submittedName>
</protein>
<dbReference type="HOGENOM" id="CLU_324784_0_0_1"/>
<feature type="compositionally biased region" description="Basic residues" evidence="1">
    <location>
        <begin position="101"/>
        <end position="110"/>
    </location>
</feature>
<feature type="compositionally biased region" description="Polar residues" evidence="1">
    <location>
        <begin position="80"/>
        <end position="98"/>
    </location>
</feature>
<keyword evidence="3" id="KW-1185">Reference proteome</keyword>
<evidence type="ECO:0000256" key="1">
    <source>
        <dbReference type="SAM" id="MobiDB-lite"/>
    </source>
</evidence>
<feature type="region of interest" description="Disordered" evidence="1">
    <location>
        <begin position="78"/>
        <end position="119"/>
    </location>
</feature>
<evidence type="ECO:0000313" key="2">
    <source>
        <dbReference type="EMBL" id="KAE8302706.1"/>
    </source>
</evidence>
<reference evidence="2 3" key="1">
    <citation type="journal article" date="2007" name="Science">
        <title>Genomic minimalism in the early diverging intestinal parasite Giardia lamblia.</title>
        <authorList>
            <person name="Morrison H.G."/>
            <person name="McArthur A.G."/>
            <person name="Gillin F.D."/>
            <person name="Aley S.B."/>
            <person name="Adam R.D."/>
            <person name="Olsen G.J."/>
            <person name="Best A.A."/>
            <person name="Cande W.Z."/>
            <person name="Chen F."/>
            <person name="Cipriano M.J."/>
            <person name="Davids B.J."/>
            <person name="Dawson S.C."/>
            <person name="Elmendorf H.G."/>
            <person name="Hehl A.B."/>
            <person name="Holder M.E."/>
            <person name="Huse S.M."/>
            <person name="Kim U.U."/>
            <person name="Lasek-Nesselquist E."/>
            <person name="Manning G."/>
            <person name="Nigam A."/>
            <person name="Nixon J.E."/>
            <person name="Palm D."/>
            <person name="Passamaneck N.E."/>
            <person name="Prabhu A."/>
            <person name="Reich C.I."/>
            <person name="Reiner D.S."/>
            <person name="Samuelson J."/>
            <person name="Svard S.G."/>
            <person name="Sogin M.L."/>
        </authorList>
    </citation>
    <scope>NUCLEOTIDE SEQUENCE [LARGE SCALE GENOMIC DNA]</scope>
    <source>
        <strain evidence="2 3">WB C6</strain>
    </source>
</reference>
<evidence type="ECO:0000313" key="3">
    <source>
        <dbReference type="Proteomes" id="UP000001548"/>
    </source>
</evidence>
<comment type="caution">
    <text evidence="2">The sequence shown here is derived from an EMBL/GenBank/DDBJ whole genome shotgun (WGS) entry which is preliminary data.</text>
</comment>
<dbReference type="VEuPathDB" id="GiardiaDB:GL50803_16230"/>
<accession>A8BYF7</accession>
<name>A8BYF7_GIAIC</name>
<feature type="region of interest" description="Disordered" evidence="1">
    <location>
        <begin position="681"/>
        <end position="806"/>
    </location>
</feature>
<organism evidence="2 3">
    <name type="scientific">Giardia intestinalis (strain ATCC 50803 / WB clone C6)</name>
    <name type="common">Giardia lamblia</name>
    <dbReference type="NCBI Taxonomy" id="184922"/>
    <lineage>
        <taxon>Eukaryota</taxon>
        <taxon>Metamonada</taxon>
        <taxon>Diplomonadida</taxon>
        <taxon>Hexamitidae</taxon>
        <taxon>Giardiinae</taxon>
        <taxon>Giardia</taxon>
    </lineage>
</organism>
<sequence length="889" mass="99649">MSFVDHRAPRRERLQPEFTTRIGDRPPSYHAESDPHLKAFFSNPNNARIVEMAKTTERGVSQAEMLRIQSKHLEGATMANVRSRSITRPLQKSPNTDIKSYRKSTKHGHGSPKASVTEQQVEYSPYLERICSPQTRYYNDTDNLNKSEKFMTKDRGSTSLVSRSGNQFLPRTGQGASMALRAHNAVASLTRMWEALEIPYSERDYAYSQLNRSSTLTVEYQKRMHTLLEYRKLFRTLLQERIICKNETAALLSSGKGSRKALTELLTKFKVLTIQLSSLANACRFLCDKPVCLPNIKISDKAEDSWFMYLKQECFYTRETTALVFAILKFMPEMTLPEIQEVVNIFYDQCINCDETGDLFDLYDQKHPRNGVDQGPLDSDLVCSSVARTSSLSDEDVSLYFLLGLQADAVFAGDDLPICWDAHLHALKGCYTNITDLPVPLLTPQQLLDAITAEQDTLLDFGTILKFVNEQRKTLVIVPVYPTSDDWEAYQVDDRDSMTQKRSMTCFKSYCQPLPEFYCGDSDKSIHPIIEPNYVSKSIVGYSTNTRPNTKPVLFAREEEPVTTRESSLPMPLKKIISREEEAELMNSNASDKAIYDENGQVLNTTYHMPATSKVEPTPITEGDLYEAEGQAGTPSEKTDDKYIYNRYEVIETVTTVEQVRDEPSVLAAKYCEDSYQRAATPECEESAEEPLAAPAPLDPAKDESYQRAATPECEESAEEPLAAPAPLDPAKDESYQRAATPECEESAEEPLAAPAPLDPAKDESYQRAATPECEESAEEPLAAPAPLDPAKDESYQRAATPECEESAEEPLAAPAPLDNLSSTCQQPLPMPPYYIKDLSYDVEPNGADYDLPIDEGSLKIPFAVYIESEVMEYAEPIAENSICLCDVS</sequence>
<dbReference type="OMA" id="ATPECEE"/>
<dbReference type="EMBL" id="AACB03000003">
    <property type="protein sequence ID" value="KAE8302706.1"/>
    <property type="molecule type" value="Genomic_DNA"/>
</dbReference>
<dbReference type="GeneID" id="5697046"/>
<dbReference type="Proteomes" id="UP000001548">
    <property type="component" value="Unassembled WGS sequence"/>
</dbReference>